<comment type="similarity">
    <text evidence="2 10">Belongs to the class-III pyridoxal-phosphate-dependent aminotransferase family.</text>
</comment>
<sequence>MVIRCNDLWTMDLSRLGLVEIFNRKVEDSILLSVFVEMKNWKLSRFSRALSHLENAYHGSLKPSVLTEIPGPRSKELSAQLDTIQESRTVSFFIDFEKSQGNYLVDADGNILLDMFCQIASLPLGYNHPAVIQAVKNNSEFMSFLVQRPALGINPPIQWPQVLQQTLQNVAPRGLEQVVTTCGCGTSANENAFKAAFIWKRAKQRPGVEPTIEELESAMHNRPPGSPSLAILSFENSFHGRTLGSLSATRSKALYKVDFPSFEWPMAPFPNLRYPLQGKQDLMNIKEEDRCLKSVANILSTHPIPIAAVIVEPILSEGGDLSASPRFFRELRDLALQNDVAFIVDEVQTGCGATGTFWAHEAWELSTPPDMVTFSKKMQVSGYYARKGFRPAQCSRIFGTWMGDPLRMLHCKAIVDTINSEKLLERVKHTGEYLKNGLMEASNQFPEQIKNVRGKGTFLAWDCKSSEERDHFIYVLRQYGVNIGGCGKNTCRLRPALILEHDDVEVFMTAFQQALKTITLS</sequence>
<dbReference type="EC" id="2.6.1.19" evidence="3"/>
<evidence type="ECO:0000256" key="4">
    <source>
        <dbReference type="ARBA" id="ARBA00022576"/>
    </source>
</evidence>
<gene>
    <name evidence="11" type="ORF">Gasu_54040</name>
</gene>
<dbReference type="InterPro" id="IPR015422">
    <property type="entry name" value="PyrdxlP-dep_Trfase_small"/>
</dbReference>
<dbReference type="InterPro" id="IPR015424">
    <property type="entry name" value="PyrdxlP-dep_Trfase"/>
</dbReference>
<evidence type="ECO:0000256" key="7">
    <source>
        <dbReference type="ARBA" id="ARBA00030204"/>
    </source>
</evidence>
<keyword evidence="6 10" id="KW-0663">Pyridoxal phosphate</keyword>
<accession>M2WSU8</accession>
<name>M2WSU8_GALSU</name>
<dbReference type="OMA" id="ERIMTTW"/>
<dbReference type="InterPro" id="IPR004631">
    <property type="entry name" value="4NH2But_aminotransferase_euk"/>
</dbReference>
<dbReference type="GO" id="GO:0034386">
    <property type="term" value="F:4-aminobutyrate:2-oxoglutarate transaminase activity"/>
    <property type="evidence" value="ECO:0007669"/>
    <property type="project" value="UniProtKB-EC"/>
</dbReference>
<dbReference type="CDD" id="cd00610">
    <property type="entry name" value="OAT_like"/>
    <property type="match status" value="1"/>
</dbReference>
<dbReference type="STRING" id="130081.M2WSU8"/>
<dbReference type="PANTHER" id="PTHR43206:SF1">
    <property type="entry name" value="4-AMINOBUTYRATE AMINOTRANSFERASE, MITOCHONDRIAL"/>
    <property type="match status" value="1"/>
</dbReference>
<evidence type="ECO:0000256" key="1">
    <source>
        <dbReference type="ARBA" id="ARBA00001933"/>
    </source>
</evidence>
<dbReference type="InterPro" id="IPR015421">
    <property type="entry name" value="PyrdxlP-dep_Trfase_major"/>
</dbReference>
<evidence type="ECO:0000256" key="10">
    <source>
        <dbReference type="RuleBase" id="RU003560"/>
    </source>
</evidence>
<evidence type="ECO:0000256" key="2">
    <source>
        <dbReference type="ARBA" id="ARBA00008954"/>
    </source>
</evidence>
<protein>
    <recommendedName>
        <fullName evidence="3">4-aminobutyrate--2-oxoglutarate transaminase</fullName>
        <ecNumber evidence="3">2.6.1.19</ecNumber>
    </recommendedName>
    <alternativeName>
        <fullName evidence="8">GABA aminotransferase</fullName>
    </alternativeName>
    <alternativeName>
        <fullName evidence="7">Gamma-amino-N-butyrate transaminase</fullName>
    </alternativeName>
</protein>
<dbReference type="Proteomes" id="UP000030680">
    <property type="component" value="Unassembled WGS sequence"/>
</dbReference>
<keyword evidence="5 11" id="KW-0808">Transferase</keyword>
<dbReference type="GO" id="GO:0030170">
    <property type="term" value="F:pyridoxal phosphate binding"/>
    <property type="evidence" value="ECO:0007669"/>
    <property type="project" value="InterPro"/>
</dbReference>
<proteinExistence type="inferred from homology"/>
<evidence type="ECO:0000256" key="3">
    <source>
        <dbReference type="ARBA" id="ARBA00012912"/>
    </source>
</evidence>
<dbReference type="KEGG" id="gsl:Gasu_54040"/>
<dbReference type="FunFam" id="3.40.640.10:FF:000073">
    <property type="entry name" value="Probable 4-aminobutyrate aminotransferase"/>
    <property type="match status" value="1"/>
</dbReference>
<dbReference type="GeneID" id="17085894"/>
<evidence type="ECO:0000256" key="5">
    <source>
        <dbReference type="ARBA" id="ARBA00022679"/>
    </source>
</evidence>
<dbReference type="PIRSF" id="PIRSF000521">
    <property type="entry name" value="Transaminase_4ab_Lys_Orn"/>
    <property type="match status" value="1"/>
</dbReference>
<dbReference type="OrthoDB" id="10260828at2759"/>
<reference evidence="12" key="1">
    <citation type="journal article" date="2013" name="Science">
        <title>Gene transfer from bacteria and archaea facilitated evolution of an extremophilic eukaryote.</title>
        <authorList>
            <person name="Schonknecht G."/>
            <person name="Chen W.H."/>
            <person name="Ternes C.M."/>
            <person name="Barbier G.G."/>
            <person name="Shrestha R.P."/>
            <person name="Stanke M."/>
            <person name="Brautigam A."/>
            <person name="Baker B.J."/>
            <person name="Banfield J.F."/>
            <person name="Garavito R.M."/>
            <person name="Carr K."/>
            <person name="Wilkerson C."/>
            <person name="Rensing S.A."/>
            <person name="Gagneul D."/>
            <person name="Dickenson N.E."/>
            <person name="Oesterhelt C."/>
            <person name="Lercher M.J."/>
            <person name="Weber A.P."/>
        </authorList>
    </citation>
    <scope>NUCLEOTIDE SEQUENCE [LARGE SCALE GENOMIC DNA]</scope>
    <source>
        <strain evidence="12">074W</strain>
    </source>
</reference>
<comment type="catalytic activity">
    <reaction evidence="9">
        <text>4-aminobutanoate + 2-oxoglutarate = succinate semialdehyde + L-glutamate</text>
        <dbReference type="Rhea" id="RHEA:23352"/>
        <dbReference type="ChEBI" id="CHEBI:16810"/>
        <dbReference type="ChEBI" id="CHEBI:29985"/>
        <dbReference type="ChEBI" id="CHEBI:57706"/>
        <dbReference type="ChEBI" id="CHEBI:59888"/>
        <dbReference type="EC" id="2.6.1.19"/>
    </reaction>
</comment>
<dbReference type="Gramene" id="EME26950">
    <property type="protein sequence ID" value="EME26950"/>
    <property type="gene ID" value="Gasu_54040"/>
</dbReference>
<dbReference type="InterPro" id="IPR005814">
    <property type="entry name" value="Aminotrans_3"/>
</dbReference>
<dbReference type="EMBL" id="KB454539">
    <property type="protein sequence ID" value="EME26950.1"/>
    <property type="molecule type" value="Genomic_DNA"/>
</dbReference>
<evidence type="ECO:0000313" key="11">
    <source>
        <dbReference type="EMBL" id="EME26950.1"/>
    </source>
</evidence>
<keyword evidence="12" id="KW-1185">Reference proteome</keyword>
<dbReference type="Gene3D" id="3.90.1150.10">
    <property type="entry name" value="Aspartate Aminotransferase, domain 1"/>
    <property type="match status" value="1"/>
</dbReference>
<dbReference type="Pfam" id="PF00202">
    <property type="entry name" value="Aminotran_3"/>
    <property type="match status" value="1"/>
</dbReference>
<dbReference type="RefSeq" id="XP_005703470.1">
    <property type="nucleotide sequence ID" value="XM_005703413.1"/>
</dbReference>
<dbReference type="PANTHER" id="PTHR43206">
    <property type="entry name" value="AMINOTRANSFERASE"/>
    <property type="match status" value="1"/>
</dbReference>
<comment type="cofactor">
    <cofactor evidence="1">
        <name>pyridoxal 5'-phosphate</name>
        <dbReference type="ChEBI" id="CHEBI:597326"/>
    </cofactor>
</comment>
<dbReference type="NCBIfam" id="TIGR00699">
    <property type="entry name" value="GABAtrns_euk"/>
    <property type="match status" value="1"/>
</dbReference>
<keyword evidence="4 11" id="KW-0032">Aminotransferase</keyword>
<evidence type="ECO:0000313" key="12">
    <source>
        <dbReference type="Proteomes" id="UP000030680"/>
    </source>
</evidence>
<dbReference type="GO" id="GO:0009450">
    <property type="term" value="P:gamma-aminobutyric acid catabolic process"/>
    <property type="evidence" value="ECO:0007669"/>
    <property type="project" value="TreeGrafter"/>
</dbReference>
<dbReference type="AlphaFoldDB" id="M2WSU8"/>
<dbReference type="Gene3D" id="3.40.640.10">
    <property type="entry name" value="Type I PLP-dependent aspartate aminotransferase-like (Major domain)"/>
    <property type="match status" value="1"/>
</dbReference>
<dbReference type="GO" id="GO:0005739">
    <property type="term" value="C:mitochondrion"/>
    <property type="evidence" value="ECO:0007669"/>
    <property type="project" value="TreeGrafter"/>
</dbReference>
<evidence type="ECO:0000256" key="9">
    <source>
        <dbReference type="ARBA" id="ARBA00048021"/>
    </source>
</evidence>
<evidence type="ECO:0000256" key="6">
    <source>
        <dbReference type="ARBA" id="ARBA00022898"/>
    </source>
</evidence>
<dbReference type="eggNOG" id="KOG1405">
    <property type="taxonomic scope" value="Eukaryota"/>
</dbReference>
<evidence type="ECO:0000256" key="8">
    <source>
        <dbReference type="ARBA" id="ARBA00031787"/>
    </source>
</evidence>
<dbReference type="SUPFAM" id="SSF53383">
    <property type="entry name" value="PLP-dependent transferases"/>
    <property type="match status" value="1"/>
</dbReference>
<organism evidence="11 12">
    <name type="scientific">Galdieria sulphuraria</name>
    <name type="common">Red alga</name>
    <dbReference type="NCBI Taxonomy" id="130081"/>
    <lineage>
        <taxon>Eukaryota</taxon>
        <taxon>Rhodophyta</taxon>
        <taxon>Bangiophyceae</taxon>
        <taxon>Galdieriales</taxon>
        <taxon>Galdieriaceae</taxon>
        <taxon>Galdieria</taxon>
    </lineage>
</organism>